<dbReference type="Proteomes" id="UP000681027">
    <property type="component" value="Unassembled WGS sequence"/>
</dbReference>
<dbReference type="Pfam" id="PF08892">
    <property type="entry name" value="YqcI_YcgG"/>
    <property type="match status" value="1"/>
</dbReference>
<proteinExistence type="predicted"/>
<protein>
    <submittedName>
        <fullName evidence="1">YqcI/YcgG family protein</fullName>
    </submittedName>
</protein>
<dbReference type="EMBL" id="JAGYPM010000003">
    <property type="protein sequence ID" value="MBS4190819.1"/>
    <property type="molecule type" value="Genomic_DNA"/>
</dbReference>
<accession>A0ABS5NV78</accession>
<dbReference type="PANTHER" id="PTHR40045">
    <property type="entry name" value="YCGG FAMILY PROTEIN"/>
    <property type="match status" value="1"/>
</dbReference>
<dbReference type="PANTHER" id="PTHR40045:SF1">
    <property type="entry name" value="YQCI_YCGG FAMILY PROTEIN"/>
    <property type="match status" value="1"/>
</dbReference>
<name>A0ABS5NV78_9BACI</name>
<gene>
    <name evidence="1" type="ORF">KHA94_11555</name>
</gene>
<dbReference type="RefSeq" id="WP_213102308.1">
    <property type="nucleotide sequence ID" value="NZ_JAGYPM010000003.1"/>
</dbReference>
<sequence length="244" mass="29194">MTLLQKSQLEELSKKSWQYHAYNHFKNKIIDKKNLFPCIPATQAFSLSHLRYGFVGSPISPETSKELAELLKDYSIHYKDFGKYTSLIVFFNTSQELKLKSNVEDFEAFFWQHLINLNNLDEVQWPVKIPKNPDNPFWEFCFHGEQYFMYCATPAHKNRKSRYFPYMLLALTPRSVLMEFNTNEQFALKVKKQIRSRLKDYDTLPIHSSLNSYGNKDNYEWKQYYLHDDHTELIQCPFTKRNKN</sequence>
<comment type="caution">
    <text evidence="1">The sequence shown here is derived from an EMBL/GenBank/DDBJ whole genome shotgun (WGS) entry which is preliminary data.</text>
</comment>
<reference evidence="1 2" key="1">
    <citation type="submission" date="2021-05" db="EMBL/GenBank/DDBJ databases">
        <title>Novel Bacillus species.</title>
        <authorList>
            <person name="Liu G."/>
        </authorList>
    </citation>
    <scope>NUCLEOTIDE SEQUENCE [LARGE SCALE GENOMIC DNA]</scope>
    <source>
        <strain evidence="1 2">FJAT-49705</strain>
    </source>
</reference>
<evidence type="ECO:0000313" key="2">
    <source>
        <dbReference type="Proteomes" id="UP000681027"/>
    </source>
</evidence>
<keyword evidence="2" id="KW-1185">Reference proteome</keyword>
<evidence type="ECO:0000313" key="1">
    <source>
        <dbReference type="EMBL" id="MBS4190819.1"/>
    </source>
</evidence>
<dbReference type="InterPro" id="IPR014988">
    <property type="entry name" value="Uncharacterised_YqcI/YcgG"/>
</dbReference>
<organism evidence="1 2">
    <name type="scientific">Cytobacillus citreus</name>
    <dbReference type="NCBI Taxonomy" id="2833586"/>
    <lineage>
        <taxon>Bacteria</taxon>
        <taxon>Bacillati</taxon>
        <taxon>Bacillota</taxon>
        <taxon>Bacilli</taxon>
        <taxon>Bacillales</taxon>
        <taxon>Bacillaceae</taxon>
        <taxon>Cytobacillus</taxon>
    </lineage>
</organism>